<evidence type="ECO:0008006" key="3">
    <source>
        <dbReference type="Google" id="ProtNLM"/>
    </source>
</evidence>
<sequence length="104" mass="11821">MNFPQSYEETIGWIVSLCPEPDKFAHTYAGITIWLLSASLTRKSLKSWLPVLVTALFEGANEYVDRVANGSWRWHDTLGDVAATLFWPFVITFLLRRSLIKTSG</sequence>
<organism evidence="1 2">
    <name type="scientific">Novosphingobium sediminicola</name>
    <dbReference type="NCBI Taxonomy" id="563162"/>
    <lineage>
        <taxon>Bacteria</taxon>
        <taxon>Pseudomonadati</taxon>
        <taxon>Pseudomonadota</taxon>
        <taxon>Alphaproteobacteria</taxon>
        <taxon>Sphingomonadales</taxon>
        <taxon>Sphingomonadaceae</taxon>
        <taxon>Novosphingobium</taxon>
    </lineage>
</organism>
<accession>A0A7W6CME1</accession>
<dbReference type="AlphaFoldDB" id="A0A7W6CME1"/>
<evidence type="ECO:0000313" key="2">
    <source>
        <dbReference type="Proteomes" id="UP000548867"/>
    </source>
</evidence>
<evidence type="ECO:0000313" key="1">
    <source>
        <dbReference type="EMBL" id="MBB3957083.1"/>
    </source>
</evidence>
<protein>
    <recommendedName>
        <fullName evidence="3">VanZ-like domain-containing protein</fullName>
    </recommendedName>
</protein>
<proteinExistence type="predicted"/>
<gene>
    <name evidence="1" type="ORF">GGR38_004057</name>
</gene>
<dbReference type="EMBL" id="JACIDX010000019">
    <property type="protein sequence ID" value="MBB3957083.1"/>
    <property type="molecule type" value="Genomic_DNA"/>
</dbReference>
<keyword evidence="2" id="KW-1185">Reference proteome</keyword>
<dbReference type="RefSeq" id="WP_183628090.1">
    <property type="nucleotide sequence ID" value="NZ_JACIDX010000019.1"/>
</dbReference>
<reference evidence="1 2" key="1">
    <citation type="submission" date="2020-08" db="EMBL/GenBank/DDBJ databases">
        <title>Genomic Encyclopedia of Type Strains, Phase IV (KMG-IV): sequencing the most valuable type-strain genomes for metagenomic binning, comparative biology and taxonomic classification.</title>
        <authorList>
            <person name="Goeker M."/>
        </authorList>
    </citation>
    <scope>NUCLEOTIDE SEQUENCE [LARGE SCALE GENOMIC DNA]</scope>
    <source>
        <strain evidence="1 2">DSM 27057</strain>
    </source>
</reference>
<comment type="caution">
    <text evidence="1">The sequence shown here is derived from an EMBL/GenBank/DDBJ whole genome shotgun (WGS) entry which is preliminary data.</text>
</comment>
<name>A0A7W6CME1_9SPHN</name>
<dbReference type="Proteomes" id="UP000548867">
    <property type="component" value="Unassembled WGS sequence"/>
</dbReference>